<dbReference type="Pfam" id="PF00580">
    <property type="entry name" value="UvrD-helicase"/>
    <property type="match status" value="1"/>
</dbReference>
<gene>
    <name evidence="15" type="ordered locus">HH_1358</name>
</gene>
<keyword evidence="4 12" id="KW-0347">Helicase</keyword>
<sequence>MPVSLSSVQPLVPQTLEQTIVSLNDAQKQAVEHIDGAMLILAGAGSGKTKTITTRLAYLIDEVGIPPSATLTLTFTNKAAQEMRERALTLLHNRYESPPLLCTFHRFGLLFLRFHITALGRNANFVVLDTDDKRAILKSLCKIRPISQLDYYISDMKNAFLSPEQAQTYAHSEEYKLMNRIYGEYENYLLNKNLLDFDDLLYLTYAILLKNDNIAKQMSEKYHYIMVDEYQDTNEIQYKILKRLCLAHTNLCVVGDDDQSIYGWRGANVKNILGFPKEFDEVKVVKLEENYRSSEQILNAANALISHNSKRLGKNLKSIKGAGANVRVIESENESTEAEFLAKDILTLLSQGINPSEIAVLFRVNALSRSIEEGFNRAKIPYKIIGAVRFYERAEIKDLLCYLRLIVNPNDDYSFLRIINRPRRGIGKITQLKLEELARTFNTSCFSSITQYTQQSKEAIGEKAYNALLELTQNIERWRKYTDLADVIEDMQEHIVFTFSRLDEVDRKGNIEEFYGMFRDYAIANPSNQVEDFLNDIALASPTDELTGEYVSCMSIHMAKGLEFKYVYVIGFEEGIFPLWNDEDEIQEERRLGYVAITRAKDFLTLCSAKSRLRRGKREWLEQSRFLRESGLLGVYNAPSLYKTQSIQEEAEVVFSKGMKVQHKLFGVGVVESIKGKGSQCQLRINFSGLERVILASFVQKVCE</sequence>
<dbReference type="InterPro" id="IPR000212">
    <property type="entry name" value="DNA_helicase_UvrD/REP"/>
</dbReference>
<feature type="domain" description="UvrD-like helicase ATP-binding" evidence="13">
    <location>
        <begin position="21"/>
        <end position="294"/>
    </location>
</feature>
<evidence type="ECO:0000313" key="16">
    <source>
        <dbReference type="Proteomes" id="UP000002495"/>
    </source>
</evidence>
<evidence type="ECO:0000256" key="1">
    <source>
        <dbReference type="ARBA" id="ARBA00009922"/>
    </source>
</evidence>
<organism evidence="15 16">
    <name type="scientific">Helicobacter hepaticus (strain ATCC 51449 / 3B1)</name>
    <dbReference type="NCBI Taxonomy" id="235279"/>
    <lineage>
        <taxon>Bacteria</taxon>
        <taxon>Pseudomonadati</taxon>
        <taxon>Campylobacterota</taxon>
        <taxon>Epsilonproteobacteria</taxon>
        <taxon>Campylobacterales</taxon>
        <taxon>Helicobacteraceae</taxon>
        <taxon>Helicobacter</taxon>
    </lineage>
</organism>
<dbReference type="EC" id="5.6.2.4" evidence="9"/>
<dbReference type="GO" id="GO:0003677">
    <property type="term" value="F:DNA binding"/>
    <property type="evidence" value="ECO:0007669"/>
    <property type="project" value="UniProtKB-KW"/>
</dbReference>
<comment type="catalytic activity">
    <reaction evidence="8">
        <text>Couples ATP hydrolysis with the unwinding of duplex DNA by translocating in the 3'-5' direction.</text>
        <dbReference type="EC" id="5.6.2.4"/>
    </reaction>
</comment>
<evidence type="ECO:0000313" key="15">
    <source>
        <dbReference type="EMBL" id="AAP77955.1"/>
    </source>
</evidence>
<dbReference type="EMBL" id="AE017125">
    <property type="protein sequence ID" value="AAP77955.1"/>
    <property type="molecule type" value="Genomic_DNA"/>
</dbReference>
<dbReference type="Pfam" id="PF13361">
    <property type="entry name" value="UvrD_C"/>
    <property type="match status" value="1"/>
</dbReference>
<dbReference type="Gene3D" id="1.10.486.10">
    <property type="entry name" value="PCRA, domain 4"/>
    <property type="match status" value="1"/>
</dbReference>
<accession>Q7VGG3</accession>
<evidence type="ECO:0000259" key="14">
    <source>
        <dbReference type="PROSITE" id="PS51217"/>
    </source>
</evidence>
<keyword evidence="2 12" id="KW-0547">Nucleotide-binding</keyword>
<dbReference type="GO" id="GO:0016887">
    <property type="term" value="F:ATP hydrolysis activity"/>
    <property type="evidence" value="ECO:0007669"/>
    <property type="project" value="RHEA"/>
</dbReference>
<dbReference type="Pfam" id="PF21196">
    <property type="entry name" value="PcrA_UvrD_tudor"/>
    <property type="match status" value="1"/>
</dbReference>
<keyword evidence="7" id="KW-0413">Isomerase</keyword>
<dbReference type="InterPro" id="IPR013986">
    <property type="entry name" value="DExx_box_DNA_helicase_dom_sf"/>
</dbReference>
<keyword evidence="5 12" id="KW-0067">ATP-binding</keyword>
<dbReference type="PANTHER" id="PTHR11070:SF2">
    <property type="entry name" value="ATP-DEPENDENT DNA HELICASE SRS2"/>
    <property type="match status" value="1"/>
</dbReference>
<dbReference type="STRING" id="235279.HH_1358"/>
<comment type="catalytic activity">
    <reaction evidence="11">
        <text>ATP + H2O = ADP + phosphate + H(+)</text>
        <dbReference type="Rhea" id="RHEA:13065"/>
        <dbReference type="ChEBI" id="CHEBI:15377"/>
        <dbReference type="ChEBI" id="CHEBI:15378"/>
        <dbReference type="ChEBI" id="CHEBI:30616"/>
        <dbReference type="ChEBI" id="CHEBI:43474"/>
        <dbReference type="ChEBI" id="CHEBI:456216"/>
        <dbReference type="EC" id="5.6.2.4"/>
    </reaction>
</comment>
<dbReference type="InterPro" id="IPR027417">
    <property type="entry name" value="P-loop_NTPase"/>
</dbReference>
<dbReference type="OrthoDB" id="9810135at2"/>
<feature type="domain" description="UvrD-like helicase C-terminal" evidence="14">
    <location>
        <begin position="295"/>
        <end position="561"/>
    </location>
</feature>
<dbReference type="GO" id="GO:0033202">
    <property type="term" value="C:DNA helicase complex"/>
    <property type="evidence" value="ECO:0007669"/>
    <property type="project" value="TreeGrafter"/>
</dbReference>
<dbReference type="GO" id="GO:0000725">
    <property type="term" value="P:recombinational repair"/>
    <property type="evidence" value="ECO:0007669"/>
    <property type="project" value="TreeGrafter"/>
</dbReference>
<keyword evidence="6" id="KW-0238">DNA-binding</keyword>
<dbReference type="PROSITE" id="PS51198">
    <property type="entry name" value="UVRD_HELICASE_ATP_BIND"/>
    <property type="match status" value="1"/>
</dbReference>
<evidence type="ECO:0000256" key="12">
    <source>
        <dbReference type="PROSITE-ProRule" id="PRU00560"/>
    </source>
</evidence>
<dbReference type="Proteomes" id="UP000002495">
    <property type="component" value="Chromosome"/>
</dbReference>
<dbReference type="PANTHER" id="PTHR11070">
    <property type="entry name" value="UVRD / RECB / PCRA DNA HELICASE FAMILY MEMBER"/>
    <property type="match status" value="1"/>
</dbReference>
<evidence type="ECO:0000256" key="8">
    <source>
        <dbReference type="ARBA" id="ARBA00034617"/>
    </source>
</evidence>
<dbReference type="HOGENOM" id="CLU_004585_5_2_7"/>
<keyword evidence="3 12" id="KW-0378">Hydrolase</keyword>
<evidence type="ECO:0000256" key="2">
    <source>
        <dbReference type="ARBA" id="ARBA00022741"/>
    </source>
</evidence>
<evidence type="ECO:0000256" key="11">
    <source>
        <dbReference type="ARBA" id="ARBA00048988"/>
    </source>
</evidence>
<feature type="binding site" evidence="12">
    <location>
        <begin position="42"/>
        <end position="49"/>
    </location>
    <ligand>
        <name>ATP</name>
        <dbReference type="ChEBI" id="CHEBI:30616"/>
    </ligand>
</feature>
<name>Q7VGG3_HELHP</name>
<dbReference type="CDD" id="cd17932">
    <property type="entry name" value="DEXQc_UvrD"/>
    <property type="match status" value="1"/>
</dbReference>
<evidence type="ECO:0000256" key="7">
    <source>
        <dbReference type="ARBA" id="ARBA00023235"/>
    </source>
</evidence>
<evidence type="ECO:0000256" key="3">
    <source>
        <dbReference type="ARBA" id="ARBA00022801"/>
    </source>
</evidence>
<evidence type="ECO:0000256" key="4">
    <source>
        <dbReference type="ARBA" id="ARBA00022806"/>
    </source>
</evidence>
<dbReference type="InterPro" id="IPR014016">
    <property type="entry name" value="UvrD-like_ATP-bd"/>
</dbReference>
<evidence type="ECO:0000256" key="6">
    <source>
        <dbReference type="ARBA" id="ARBA00023125"/>
    </source>
</evidence>
<proteinExistence type="inferred from homology"/>
<evidence type="ECO:0000256" key="10">
    <source>
        <dbReference type="ARBA" id="ARBA00034923"/>
    </source>
</evidence>
<keyword evidence="16" id="KW-1185">Reference proteome</keyword>
<dbReference type="Gene3D" id="1.10.10.160">
    <property type="match status" value="1"/>
</dbReference>
<dbReference type="Gene3D" id="3.40.50.300">
    <property type="entry name" value="P-loop containing nucleotide triphosphate hydrolases"/>
    <property type="match status" value="2"/>
</dbReference>
<dbReference type="InterPro" id="IPR014017">
    <property type="entry name" value="DNA_helicase_UvrD-like_C"/>
</dbReference>
<evidence type="ECO:0000256" key="9">
    <source>
        <dbReference type="ARBA" id="ARBA00034808"/>
    </source>
</evidence>
<dbReference type="AlphaFoldDB" id="Q7VGG3"/>
<dbReference type="GO" id="GO:0043138">
    <property type="term" value="F:3'-5' DNA helicase activity"/>
    <property type="evidence" value="ECO:0007669"/>
    <property type="project" value="UniProtKB-EC"/>
</dbReference>
<dbReference type="RefSeq" id="WP_011116198.1">
    <property type="nucleotide sequence ID" value="NC_004917.1"/>
</dbReference>
<dbReference type="GO" id="GO:0005524">
    <property type="term" value="F:ATP binding"/>
    <property type="evidence" value="ECO:0007669"/>
    <property type="project" value="UniProtKB-UniRule"/>
</dbReference>
<protein>
    <recommendedName>
        <fullName evidence="9">DNA 3'-5' helicase</fullName>
        <ecNumber evidence="9">5.6.2.4</ecNumber>
    </recommendedName>
    <alternativeName>
        <fullName evidence="10">DNA 3'-5' helicase II</fullName>
    </alternativeName>
</protein>
<comment type="similarity">
    <text evidence="1">Belongs to the helicase family. UvrD subfamily.</text>
</comment>
<reference evidence="15 16" key="1">
    <citation type="journal article" date="2003" name="Proc. Natl. Acad. Sci. U.S.A.">
        <title>The complete genome sequence of the carcinogenic bacterium Helicobacter hepaticus.</title>
        <authorList>
            <person name="Suerbaum S."/>
            <person name="Josenhans C."/>
            <person name="Sterzenbach T."/>
            <person name="Drescher B."/>
            <person name="Brandt P."/>
            <person name="Bell M."/>
            <person name="Droege M."/>
            <person name="Fartmann B."/>
            <person name="Fischer H.-P."/>
            <person name="Ge Z."/>
            <person name="Hoerster A."/>
            <person name="Holland R."/>
            <person name="Klein K."/>
            <person name="Koenig J."/>
            <person name="Macko L."/>
            <person name="Mendz G.L."/>
            <person name="Nyakatura G."/>
            <person name="Schauer D.B."/>
            <person name="Shen Z."/>
            <person name="Weber J."/>
            <person name="Frosch M."/>
            <person name="Fox J.G."/>
        </authorList>
    </citation>
    <scope>NUCLEOTIDE SEQUENCE [LARGE SCALE GENOMIC DNA]</scope>
    <source>
        <strain evidence="16">ATCC 51449 / 3B1</strain>
    </source>
</reference>
<dbReference type="PROSITE" id="PS51217">
    <property type="entry name" value="UVRD_HELICASE_CTER"/>
    <property type="match status" value="1"/>
</dbReference>
<dbReference type="GO" id="GO:0005829">
    <property type="term" value="C:cytosol"/>
    <property type="evidence" value="ECO:0007669"/>
    <property type="project" value="TreeGrafter"/>
</dbReference>
<dbReference type="KEGG" id="hhe:HH_1358"/>
<evidence type="ECO:0000259" key="13">
    <source>
        <dbReference type="PROSITE" id="PS51198"/>
    </source>
</evidence>
<dbReference type="eggNOG" id="COG0210">
    <property type="taxonomic scope" value="Bacteria"/>
</dbReference>
<dbReference type="SUPFAM" id="SSF52540">
    <property type="entry name" value="P-loop containing nucleoside triphosphate hydrolases"/>
    <property type="match status" value="1"/>
</dbReference>
<evidence type="ECO:0000256" key="5">
    <source>
        <dbReference type="ARBA" id="ARBA00022840"/>
    </source>
</evidence>